<comment type="subcellular location">
    <subcellularLocation>
        <location evidence="1">Vacuole membrane</location>
        <topology evidence="1">Multi-pass membrane protein</topology>
    </subcellularLocation>
</comment>
<evidence type="ECO:0000256" key="2">
    <source>
        <dbReference type="ARBA" id="ARBA00008066"/>
    </source>
</evidence>
<proteinExistence type="inferred from homology"/>
<evidence type="ECO:0000313" key="13">
    <source>
        <dbReference type="EMBL" id="CAL5990455.1"/>
    </source>
</evidence>
<feature type="transmembrane region" description="Helical" evidence="10">
    <location>
        <begin position="414"/>
        <end position="436"/>
    </location>
</feature>
<reference evidence="13 14" key="2">
    <citation type="submission" date="2024-07" db="EMBL/GenBank/DDBJ databases">
        <authorList>
            <person name="Akdeniz Z."/>
        </authorList>
    </citation>
    <scope>NUCLEOTIDE SEQUENCE [LARGE SCALE GENOMIC DNA]</scope>
</reference>
<dbReference type="GO" id="GO:0061459">
    <property type="term" value="F:L-arginine transmembrane transporter activity"/>
    <property type="evidence" value="ECO:0007669"/>
    <property type="project" value="TreeGrafter"/>
</dbReference>
<feature type="transmembrane region" description="Helical" evidence="10">
    <location>
        <begin position="457"/>
        <end position="480"/>
    </location>
</feature>
<evidence type="ECO:0000256" key="4">
    <source>
        <dbReference type="ARBA" id="ARBA00022554"/>
    </source>
</evidence>
<evidence type="ECO:0000256" key="10">
    <source>
        <dbReference type="SAM" id="Phobius"/>
    </source>
</evidence>
<evidence type="ECO:0000256" key="7">
    <source>
        <dbReference type="ARBA" id="ARBA00022989"/>
    </source>
</evidence>
<feature type="transmembrane region" description="Helical" evidence="10">
    <location>
        <begin position="160"/>
        <end position="180"/>
    </location>
</feature>
<feature type="compositionally biased region" description="Polar residues" evidence="9">
    <location>
        <begin position="31"/>
        <end position="47"/>
    </location>
</feature>
<feature type="transmembrane region" description="Helical" evidence="10">
    <location>
        <begin position="218"/>
        <end position="245"/>
    </location>
</feature>
<keyword evidence="14" id="KW-1185">Reference proteome</keyword>
<feature type="region of interest" description="Disordered" evidence="9">
    <location>
        <begin position="19"/>
        <end position="47"/>
    </location>
</feature>
<dbReference type="PANTHER" id="PTHR22950:SF678">
    <property type="entry name" value="VACUOLAR AMINO ACID TRANSPORTER 5-RELATED"/>
    <property type="match status" value="1"/>
</dbReference>
<feature type="transmembrane region" description="Helical" evidence="10">
    <location>
        <begin position="391"/>
        <end position="408"/>
    </location>
</feature>
<evidence type="ECO:0000259" key="11">
    <source>
        <dbReference type="Pfam" id="PF01490"/>
    </source>
</evidence>
<keyword evidence="8 10" id="KW-0472">Membrane</keyword>
<dbReference type="GO" id="GO:0015194">
    <property type="term" value="F:L-serine transmembrane transporter activity"/>
    <property type="evidence" value="ECO:0007669"/>
    <property type="project" value="TreeGrafter"/>
</dbReference>
<evidence type="ECO:0000313" key="14">
    <source>
        <dbReference type="Proteomes" id="UP001642409"/>
    </source>
</evidence>
<reference evidence="12" key="1">
    <citation type="submission" date="2023-06" db="EMBL/GenBank/DDBJ databases">
        <authorList>
            <person name="Kurt Z."/>
        </authorList>
    </citation>
    <scope>NUCLEOTIDE SEQUENCE</scope>
</reference>
<evidence type="ECO:0000313" key="12">
    <source>
        <dbReference type="EMBL" id="CAI9938213.1"/>
    </source>
</evidence>
<keyword evidence="6" id="KW-0029">Amino-acid transport</keyword>
<accession>A0AA86PGH9</accession>
<feature type="transmembrane region" description="Helical" evidence="10">
    <location>
        <begin position="112"/>
        <end position="131"/>
    </location>
</feature>
<evidence type="ECO:0000256" key="1">
    <source>
        <dbReference type="ARBA" id="ARBA00004128"/>
    </source>
</evidence>
<protein>
    <submittedName>
        <fullName evidence="12">Putative</fullName>
    </submittedName>
</protein>
<evidence type="ECO:0000256" key="6">
    <source>
        <dbReference type="ARBA" id="ARBA00022970"/>
    </source>
</evidence>
<dbReference type="GO" id="GO:0015189">
    <property type="term" value="F:L-lysine transmembrane transporter activity"/>
    <property type="evidence" value="ECO:0007669"/>
    <property type="project" value="TreeGrafter"/>
</dbReference>
<feature type="transmembrane region" description="Helical" evidence="10">
    <location>
        <begin position="302"/>
        <end position="325"/>
    </location>
</feature>
<dbReference type="GO" id="GO:0005774">
    <property type="term" value="C:vacuolar membrane"/>
    <property type="evidence" value="ECO:0007669"/>
    <property type="project" value="UniProtKB-SubCell"/>
</dbReference>
<evidence type="ECO:0000256" key="3">
    <source>
        <dbReference type="ARBA" id="ARBA00022448"/>
    </source>
</evidence>
<dbReference type="Pfam" id="PF01490">
    <property type="entry name" value="Aa_trans"/>
    <property type="match status" value="1"/>
</dbReference>
<evidence type="ECO:0000256" key="9">
    <source>
        <dbReference type="SAM" id="MobiDB-lite"/>
    </source>
</evidence>
<evidence type="ECO:0000256" key="5">
    <source>
        <dbReference type="ARBA" id="ARBA00022692"/>
    </source>
</evidence>
<dbReference type="EMBL" id="CAXDID020000025">
    <property type="protein sequence ID" value="CAL5990455.1"/>
    <property type="molecule type" value="Genomic_DNA"/>
</dbReference>
<comment type="caution">
    <text evidence="12">The sequence shown here is derived from an EMBL/GenBank/DDBJ whole genome shotgun (WGS) entry which is preliminary data.</text>
</comment>
<feature type="transmembrane region" description="Helical" evidence="10">
    <location>
        <begin position="345"/>
        <end position="371"/>
    </location>
</feature>
<dbReference type="AlphaFoldDB" id="A0AA86PGH9"/>
<gene>
    <name evidence="13" type="ORF">HINF_LOCUS11351</name>
    <name evidence="12" type="ORF">HINF_LOCUS25858</name>
</gene>
<keyword evidence="4" id="KW-0926">Vacuole</keyword>
<dbReference type="GO" id="GO:0005290">
    <property type="term" value="F:L-histidine transmembrane transporter activity"/>
    <property type="evidence" value="ECO:0007669"/>
    <property type="project" value="TreeGrafter"/>
</dbReference>
<keyword evidence="3" id="KW-0813">Transport</keyword>
<dbReference type="EMBL" id="CATOUU010000654">
    <property type="protein sequence ID" value="CAI9938213.1"/>
    <property type="molecule type" value="Genomic_DNA"/>
</dbReference>
<keyword evidence="5 10" id="KW-0812">Transmembrane</keyword>
<dbReference type="GO" id="GO:0005313">
    <property type="term" value="F:L-glutamate transmembrane transporter activity"/>
    <property type="evidence" value="ECO:0007669"/>
    <property type="project" value="TreeGrafter"/>
</dbReference>
<dbReference type="GO" id="GO:0005302">
    <property type="term" value="F:L-tyrosine transmembrane transporter activity"/>
    <property type="evidence" value="ECO:0007669"/>
    <property type="project" value="TreeGrafter"/>
</dbReference>
<name>A0AA86PGH9_9EUKA</name>
<sequence length="492" mass="54550">MTTENREQPVIIEENTTKIIQSENKNDEVTTENTHQTQQPAVEPNNQEINRQDIQVATEQVSVPEAAQIQQGVSKTPEVVATASIASSSFNLINTILGAGILTIPYCFSKTGWVVGIILQVATALISHYTFTSLCTGSQMSDSFDYSTIVKRILGRVAGYYSTFSLLIFTAFVMVSFCIITRDNLVFIHQEWAKMLVMWLVLLFLMMTLSLFKDINKLWITSFLAVVCVSYIFVFLIVVSILAHVTDIDLGFTRKPAVAFGTKILPYIQALATYSLCFCGHFNTTNIYAELKDRSPKKMNKVSAITAYSVLILNIGIGMGGYFIFTGDVLSDVLKSFESVPNVQLKPFCIIAHLCIIIVMICSYPLLCFCFRTTLNQIIFKNKVLMYKHQVIVVVTASLIFCLVASFLNDIGIVLDIASAIAGIPLVLVFPGFIQYKYQKRTYKEENGERSKKQNRLLAAEGIFAFLVGCAGVIIVGVGISGSVTSIMKVEE</sequence>
<evidence type="ECO:0000256" key="8">
    <source>
        <dbReference type="ARBA" id="ARBA00023136"/>
    </source>
</evidence>
<organism evidence="12">
    <name type="scientific">Hexamita inflata</name>
    <dbReference type="NCBI Taxonomy" id="28002"/>
    <lineage>
        <taxon>Eukaryota</taxon>
        <taxon>Metamonada</taxon>
        <taxon>Diplomonadida</taxon>
        <taxon>Hexamitidae</taxon>
        <taxon>Hexamitinae</taxon>
        <taxon>Hexamita</taxon>
    </lineage>
</organism>
<dbReference type="InterPro" id="IPR013057">
    <property type="entry name" value="AA_transpt_TM"/>
</dbReference>
<dbReference type="PANTHER" id="PTHR22950">
    <property type="entry name" value="AMINO ACID TRANSPORTER"/>
    <property type="match status" value="1"/>
</dbReference>
<feature type="domain" description="Amino acid transporter transmembrane" evidence="11">
    <location>
        <begin position="82"/>
        <end position="474"/>
    </location>
</feature>
<keyword evidence="7 10" id="KW-1133">Transmembrane helix</keyword>
<comment type="similarity">
    <text evidence="2">Belongs to the amino acid/polyamine transporter 2 family.</text>
</comment>
<dbReference type="Proteomes" id="UP001642409">
    <property type="component" value="Unassembled WGS sequence"/>
</dbReference>
<feature type="transmembrane region" description="Helical" evidence="10">
    <location>
        <begin position="192"/>
        <end position="212"/>
    </location>
</feature>